<comment type="caution">
    <text evidence="3">The sequence shown here is derived from an EMBL/GenBank/DDBJ whole genome shotgun (WGS) entry which is preliminary data.</text>
</comment>
<dbReference type="InterPro" id="IPR007314">
    <property type="entry name" value="Cofac_haem-bd_dom"/>
</dbReference>
<feature type="chain" id="PRO_5015771306" evidence="1">
    <location>
        <begin position="33"/>
        <end position="279"/>
    </location>
</feature>
<sequence>MRMCHSFRGGMLQGRLAIAVVLVAMSVRAATAADLAPVIAEAARADIVLLGEVHDNPTHHDRQALLIAVLAPSAVVWEMLTADQADLLTKEALQTPAELGDLLQWSTLGWPDFSMYQPIFEAATTAGHWGAAVPRAQARAAMTEGVAAYFGEDATVFGLSTPLSDDVQGAREAEQQAAHCGALPDNLLPAMVDIQRLRDATLARAALHAFKAVGGPVVVVTGNGHVRRDRGVPVYLQQAAPDLEIFALGQSEAGQVDGVFDMVLDGPVVARPDPCSAFK</sequence>
<dbReference type="AlphaFoldDB" id="A0A2T1AFZ7"/>
<dbReference type="EMBL" id="PVUF01000006">
    <property type="protein sequence ID" value="PRZ47525.1"/>
    <property type="molecule type" value="Genomic_DNA"/>
</dbReference>
<gene>
    <name evidence="3" type="ORF">CLV89_10657</name>
</gene>
<proteinExistence type="predicted"/>
<evidence type="ECO:0000313" key="3">
    <source>
        <dbReference type="EMBL" id="PRZ47525.1"/>
    </source>
</evidence>
<dbReference type="CDD" id="cd14727">
    <property type="entry name" value="ChanN-like"/>
    <property type="match status" value="1"/>
</dbReference>
<evidence type="ECO:0000313" key="4">
    <source>
        <dbReference type="Proteomes" id="UP000237718"/>
    </source>
</evidence>
<protein>
    <submittedName>
        <fullName evidence="3">Putative iron-regulated protein</fullName>
    </submittedName>
</protein>
<dbReference type="OrthoDB" id="9795827at2"/>
<organism evidence="3 4">
    <name type="scientific">Tritonibacter scottomollicae</name>
    <name type="common">Epibacterium scottomollicae</name>
    <dbReference type="NCBI Taxonomy" id="483013"/>
    <lineage>
        <taxon>Bacteria</taxon>
        <taxon>Pseudomonadati</taxon>
        <taxon>Pseudomonadota</taxon>
        <taxon>Alphaproteobacteria</taxon>
        <taxon>Rhodobacterales</taxon>
        <taxon>Paracoccaceae</taxon>
        <taxon>Tritonibacter</taxon>
    </lineage>
</organism>
<evidence type="ECO:0000259" key="2">
    <source>
        <dbReference type="Pfam" id="PF04187"/>
    </source>
</evidence>
<accession>A0A2T1AFZ7</accession>
<reference evidence="3 4" key="1">
    <citation type="submission" date="2018-03" db="EMBL/GenBank/DDBJ databases">
        <title>Genomic Encyclopedia of Archaeal and Bacterial Type Strains, Phase II (KMG-II): from individual species to whole genera.</title>
        <authorList>
            <person name="Goeker M."/>
        </authorList>
    </citation>
    <scope>NUCLEOTIDE SEQUENCE [LARGE SCALE GENOMIC DNA]</scope>
    <source>
        <strain evidence="3 4">DSM 25328</strain>
    </source>
</reference>
<name>A0A2T1AFZ7_TRISK</name>
<feature type="domain" description="Haem-binding uptake Tiki superfamily ChaN" evidence="2">
    <location>
        <begin position="38"/>
        <end position="236"/>
    </location>
</feature>
<dbReference type="Pfam" id="PF04187">
    <property type="entry name" value="Cofac_haem_bdg"/>
    <property type="match status" value="1"/>
</dbReference>
<dbReference type="SUPFAM" id="SSF159501">
    <property type="entry name" value="EreA/ChaN-like"/>
    <property type="match status" value="1"/>
</dbReference>
<evidence type="ECO:0000256" key="1">
    <source>
        <dbReference type="SAM" id="SignalP"/>
    </source>
</evidence>
<dbReference type="Gene3D" id="3.40.50.11550">
    <property type="match status" value="2"/>
</dbReference>
<feature type="signal peptide" evidence="1">
    <location>
        <begin position="1"/>
        <end position="32"/>
    </location>
</feature>
<keyword evidence="1" id="KW-0732">Signal</keyword>
<dbReference type="Proteomes" id="UP000237718">
    <property type="component" value="Unassembled WGS sequence"/>
</dbReference>